<evidence type="ECO:0000313" key="2">
    <source>
        <dbReference type="Proteomes" id="UP000886520"/>
    </source>
</evidence>
<gene>
    <name evidence="1" type="ORF">GOP47_0024973</name>
</gene>
<dbReference type="Proteomes" id="UP000886520">
    <property type="component" value="Chromosome 24"/>
</dbReference>
<keyword evidence="2" id="KW-1185">Reference proteome</keyword>
<dbReference type="EMBL" id="JABFUD020000024">
    <property type="protein sequence ID" value="KAI5060553.1"/>
    <property type="molecule type" value="Genomic_DNA"/>
</dbReference>
<name>A0A9D4U332_ADICA</name>
<sequence>MFSACCHIVAVESSVGASRLQVTAGCTFLAFDEVCVLLTKAVLLDNSLPFTKVFKSKAWINLNRLAT</sequence>
<comment type="caution">
    <text evidence="1">The sequence shown here is derived from an EMBL/GenBank/DDBJ whole genome shotgun (WGS) entry which is preliminary data.</text>
</comment>
<proteinExistence type="predicted"/>
<protein>
    <submittedName>
        <fullName evidence="1">Uncharacterized protein</fullName>
    </submittedName>
</protein>
<organism evidence="1 2">
    <name type="scientific">Adiantum capillus-veneris</name>
    <name type="common">Maidenhair fern</name>
    <dbReference type="NCBI Taxonomy" id="13818"/>
    <lineage>
        <taxon>Eukaryota</taxon>
        <taxon>Viridiplantae</taxon>
        <taxon>Streptophyta</taxon>
        <taxon>Embryophyta</taxon>
        <taxon>Tracheophyta</taxon>
        <taxon>Polypodiopsida</taxon>
        <taxon>Polypodiidae</taxon>
        <taxon>Polypodiales</taxon>
        <taxon>Pteridineae</taxon>
        <taxon>Pteridaceae</taxon>
        <taxon>Vittarioideae</taxon>
        <taxon>Adiantum</taxon>
    </lineage>
</organism>
<dbReference type="AlphaFoldDB" id="A0A9D4U332"/>
<reference evidence="1" key="1">
    <citation type="submission" date="2021-01" db="EMBL/GenBank/DDBJ databases">
        <title>Adiantum capillus-veneris genome.</title>
        <authorList>
            <person name="Fang Y."/>
            <person name="Liao Q."/>
        </authorList>
    </citation>
    <scope>NUCLEOTIDE SEQUENCE</scope>
    <source>
        <strain evidence="1">H3</strain>
        <tissue evidence="1">Leaf</tissue>
    </source>
</reference>
<accession>A0A9D4U332</accession>
<evidence type="ECO:0000313" key="1">
    <source>
        <dbReference type="EMBL" id="KAI5060553.1"/>
    </source>
</evidence>